<evidence type="ECO:0000259" key="7">
    <source>
        <dbReference type="PROSITE" id="PS50110"/>
    </source>
</evidence>
<keyword evidence="4" id="KW-0238">DNA-binding</keyword>
<keyword evidence="9" id="KW-1185">Reference proteome</keyword>
<keyword evidence="5" id="KW-0804">Transcription</keyword>
<evidence type="ECO:0000313" key="9">
    <source>
        <dbReference type="Proteomes" id="UP000184603"/>
    </source>
</evidence>
<dbReference type="PROSITE" id="PS50110">
    <property type="entry name" value="RESPONSE_REGULATORY"/>
    <property type="match status" value="1"/>
</dbReference>
<dbReference type="OrthoDB" id="9786548at2"/>
<dbReference type="SMART" id="SM00448">
    <property type="entry name" value="REC"/>
    <property type="match status" value="1"/>
</dbReference>
<evidence type="ECO:0000256" key="2">
    <source>
        <dbReference type="ARBA" id="ARBA00023012"/>
    </source>
</evidence>
<dbReference type="InterPro" id="IPR001789">
    <property type="entry name" value="Sig_transdc_resp-reg_receiver"/>
</dbReference>
<dbReference type="InterPro" id="IPR050595">
    <property type="entry name" value="Bact_response_regulator"/>
</dbReference>
<feature type="modified residue" description="4-aspartylphosphate" evidence="6">
    <location>
        <position position="55"/>
    </location>
</feature>
<dbReference type="RefSeq" id="WP_073614228.1">
    <property type="nucleotide sequence ID" value="NZ_FRFE01000014.1"/>
</dbReference>
<evidence type="ECO:0000256" key="4">
    <source>
        <dbReference type="ARBA" id="ARBA00023125"/>
    </source>
</evidence>
<dbReference type="Gene3D" id="3.40.50.2300">
    <property type="match status" value="1"/>
</dbReference>
<dbReference type="STRING" id="1121416.SAMN02745220_02884"/>
<dbReference type="InterPro" id="IPR011006">
    <property type="entry name" value="CheY-like_superfamily"/>
</dbReference>
<evidence type="ECO:0000256" key="1">
    <source>
        <dbReference type="ARBA" id="ARBA00022553"/>
    </source>
</evidence>
<dbReference type="Pfam" id="PF00072">
    <property type="entry name" value="Response_reg"/>
    <property type="match status" value="1"/>
</dbReference>
<evidence type="ECO:0000256" key="5">
    <source>
        <dbReference type="ARBA" id="ARBA00023163"/>
    </source>
</evidence>
<dbReference type="Proteomes" id="UP000184603">
    <property type="component" value="Unassembled WGS sequence"/>
</dbReference>
<evidence type="ECO:0000256" key="3">
    <source>
        <dbReference type="ARBA" id="ARBA00023015"/>
    </source>
</evidence>
<dbReference type="FunFam" id="3.40.50.2300:FF:000001">
    <property type="entry name" value="DNA-binding response regulator PhoB"/>
    <property type="match status" value="1"/>
</dbReference>
<protein>
    <submittedName>
        <fullName evidence="8">Response regulator receiver domain-containing protein</fullName>
    </submittedName>
</protein>
<keyword evidence="1 6" id="KW-0597">Phosphoprotein</keyword>
<dbReference type="AlphaFoldDB" id="A0A1M7YA72"/>
<dbReference type="PANTHER" id="PTHR44591">
    <property type="entry name" value="STRESS RESPONSE REGULATOR PROTEIN 1"/>
    <property type="match status" value="1"/>
</dbReference>
<keyword evidence="3" id="KW-0805">Transcription regulation</keyword>
<feature type="domain" description="Response regulatory" evidence="7">
    <location>
        <begin position="6"/>
        <end position="127"/>
    </location>
</feature>
<organism evidence="8 9">
    <name type="scientific">Desulfopila aestuarii DSM 18488</name>
    <dbReference type="NCBI Taxonomy" id="1121416"/>
    <lineage>
        <taxon>Bacteria</taxon>
        <taxon>Pseudomonadati</taxon>
        <taxon>Thermodesulfobacteriota</taxon>
        <taxon>Desulfobulbia</taxon>
        <taxon>Desulfobulbales</taxon>
        <taxon>Desulfocapsaceae</taxon>
        <taxon>Desulfopila</taxon>
    </lineage>
</organism>
<dbReference type="SUPFAM" id="SSF52172">
    <property type="entry name" value="CheY-like"/>
    <property type="match status" value="1"/>
</dbReference>
<proteinExistence type="predicted"/>
<gene>
    <name evidence="8" type="ORF">SAMN02745220_02884</name>
</gene>
<dbReference type="GO" id="GO:0003677">
    <property type="term" value="F:DNA binding"/>
    <property type="evidence" value="ECO:0007669"/>
    <property type="project" value="UniProtKB-KW"/>
</dbReference>
<dbReference type="GO" id="GO:0000160">
    <property type="term" value="P:phosphorelay signal transduction system"/>
    <property type="evidence" value="ECO:0007669"/>
    <property type="project" value="UniProtKB-KW"/>
</dbReference>
<accession>A0A1M7YA72</accession>
<reference evidence="8 9" key="1">
    <citation type="submission" date="2016-12" db="EMBL/GenBank/DDBJ databases">
        <authorList>
            <person name="Song W.-J."/>
            <person name="Kurnit D.M."/>
        </authorList>
    </citation>
    <scope>NUCLEOTIDE SEQUENCE [LARGE SCALE GENOMIC DNA]</scope>
    <source>
        <strain evidence="8 9">DSM 18488</strain>
    </source>
</reference>
<dbReference type="CDD" id="cd17574">
    <property type="entry name" value="REC_OmpR"/>
    <property type="match status" value="1"/>
</dbReference>
<dbReference type="PANTHER" id="PTHR44591:SF3">
    <property type="entry name" value="RESPONSE REGULATORY DOMAIN-CONTAINING PROTEIN"/>
    <property type="match status" value="1"/>
</dbReference>
<sequence>MSDKQLILVVDDDTDLVEMVSMKLENENFRVAKAYDGIEAMDKIKEERPALIILDVMMPRKDGYTLCDELKKSDEYKDICIVLLTAVTEAIGSTNYTHMGGKTTLANDFIPKPIDLDKLVSIVKDNL</sequence>
<dbReference type="EMBL" id="FRFE01000014">
    <property type="protein sequence ID" value="SHO49532.1"/>
    <property type="molecule type" value="Genomic_DNA"/>
</dbReference>
<name>A0A1M7YA72_9BACT</name>
<keyword evidence="2" id="KW-0902">Two-component regulatory system</keyword>
<evidence type="ECO:0000313" key="8">
    <source>
        <dbReference type="EMBL" id="SHO49532.1"/>
    </source>
</evidence>
<evidence type="ECO:0000256" key="6">
    <source>
        <dbReference type="PROSITE-ProRule" id="PRU00169"/>
    </source>
</evidence>